<dbReference type="InterPro" id="IPR036864">
    <property type="entry name" value="Zn2-C6_fun-type_DNA-bd_sf"/>
</dbReference>
<keyword evidence="4" id="KW-0843">Virulence</keyword>
<feature type="domain" description="Zn(2)-C6 fungal-type" evidence="8">
    <location>
        <begin position="39"/>
        <end position="69"/>
    </location>
</feature>
<keyword evidence="2" id="KW-0479">Metal-binding</keyword>
<reference evidence="10" key="4">
    <citation type="journal article" date="2015" name="G3 (Bethesda)">
        <title>Genome sequences of three phytopathogenic species of the Magnaporthaceae family of fungi.</title>
        <authorList>
            <person name="Okagaki L.H."/>
            <person name="Nunes C.C."/>
            <person name="Sailsbery J."/>
            <person name="Clay B."/>
            <person name="Brown D."/>
            <person name="John T."/>
            <person name="Oh Y."/>
            <person name="Young N."/>
            <person name="Fitzgerald M."/>
            <person name="Haas B.J."/>
            <person name="Zeng Q."/>
            <person name="Young S."/>
            <person name="Adiconis X."/>
            <person name="Fan L."/>
            <person name="Levin J.Z."/>
            <person name="Mitchell T.K."/>
            <person name="Okubara P.A."/>
            <person name="Farman M.L."/>
            <person name="Kohn L.M."/>
            <person name="Birren B."/>
            <person name="Ma L.-J."/>
            <person name="Dean R.A."/>
        </authorList>
    </citation>
    <scope>NUCLEOTIDE SEQUENCE</scope>
    <source>
        <strain evidence="10">ATCC 64411 / 73-15</strain>
    </source>
</reference>
<evidence type="ECO:0000256" key="1">
    <source>
        <dbReference type="ARBA" id="ARBA00004123"/>
    </source>
</evidence>
<feature type="region of interest" description="Disordered" evidence="7">
    <location>
        <begin position="1"/>
        <end position="38"/>
    </location>
</feature>
<evidence type="ECO:0000256" key="6">
    <source>
        <dbReference type="ARBA" id="ARBA00023242"/>
    </source>
</evidence>
<dbReference type="GO" id="GO:0008270">
    <property type="term" value="F:zinc ion binding"/>
    <property type="evidence" value="ECO:0007669"/>
    <property type="project" value="InterPro"/>
</dbReference>
<reference evidence="11" key="1">
    <citation type="submission" date="2010-05" db="EMBL/GenBank/DDBJ databases">
        <title>The genome sequence of Magnaporthe poae strain ATCC 64411.</title>
        <authorList>
            <person name="Ma L.-J."/>
            <person name="Dead R."/>
            <person name="Young S."/>
            <person name="Zeng Q."/>
            <person name="Koehrsen M."/>
            <person name="Alvarado L."/>
            <person name="Berlin A."/>
            <person name="Chapman S.B."/>
            <person name="Chen Z."/>
            <person name="Freedman E."/>
            <person name="Gellesch M."/>
            <person name="Goldberg J."/>
            <person name="Griggs A."/>
            <person name="Gujja S."/>
            <person name="Heilman E.R."/>
            <person name="Heiman D."/>
            <person name="Hepburn T."/>
            <person name="Howarth C."/>
            <person name="Jen D."/>
            <person name="Larson L."/>
            <person name="Mehta T."/>
            <person name="Neiman D."/>
            <person name="Pearson M."/>
            <person name="Roberts A."/>
            <person name="Saif S."/>
            <person name="Shea T."/>
            <person name="Shenoy N."/>
            <person name="Sisk P."/>
            <person name="Stolte C."/>
            <person name="Sykes S."/>
            <person name="Walk T."/>
            <person name="White J."/>
            <person name="Yandava C."/>
            <person name="Haas B."/>
            <person name="Nusbaum C."/>
            <person name="Birren B."/>
        </authorList>
    </citation>
    <scope>NUCLEOTIDE SEQUENCE [LARGE SCALE GENOMIC DNA]</scope>
    <source>
        <strain evidence="11">ATCC 64411 / 73-15</strain>
    </source>
</reference>
<dbReference type="GO" id="GO:0006351">
    <property type="term" value="P:DNA-templated transcription"/>
    <property type="evidence" value="ECO:0007669"/>
    <property type="project" value="InterPro"/>
</dbReference>
<proteinExistence type="predicted"/>
<name>A0A0C4EF21_MAGP6</name>
<dbReference type="GO" id="GO:0003677">
    <property type="term" value="F:DNA binding"/>
    <property type="evidence" value="ECO:0007669"/>
    <property type="project" value="InterPro"/>
</dbReference>
<dbReference type="Proteomes" id="UP000011715">
    <property type="component" value="Unassembled WGS sequence"/>
</dbReference>
<dbReference type="Gene3D" id="4.10.240.10">
    <property type="entry name" value="Zn(2)-C6 fungal-type DNA-binding domain"/>
    <property type="match status" value="1"/>
</dbReference>
<dbReference type="PROSITE" id="PS00463">
    <property type="entry name" value="ZN2_CY6_FUNGAL_1"/>
    <property type="match status" value="1"/>
</dbReference>
<feature type="region of interest" description="Disordered" evidence="7">
    <location>
        <begin position="541"/>
        <end position="586"/>
    </location>
</feature>
<dbReference type="PANTHER" id="PTHR47338">
    <property type="entry name" value="ZN(II)2CYS6 TRANSCRIPTION FACTOR (EUROFUNG)-RELATED"/>
    <property type="match status" value="1"/>
</dbReference>
<keyword evidence="5" id="KW-0804">Transcription</keyword>
<evidence type="ECO:0000256" key="5">
    <source>
        <dbReference type="ARBA" id="ARBA00023163"/>
    </source>
</evidence>
<reference evidence="9" key="2">
    <citation type="submission" date="2010-05" db="EMBL/GenBank/DDBJ databases">
        <title>The Genome Sequence of Magnaporthe poae strain ATCC 64411.</title>
        <authorList>
            <consortium name="The Broad Institute Genome Sequencing Platform"/>
            <consortium name="Broad Institute Genome Sequencing Center for Infectious Disease"/>
            <person name="Ma L.-J."/>
            <person name="Dead R."/>
            <person name="Young S."/>
            <person name="Zeng Q."/>
            <person name="Koehrsen M."/>
            <person name="Alvarado L."/>
            <person name="Berlin A."/>
            <person name="Chapman S.B."/>
            <person name="Chen Z."/>
            <person name="Freedman E."/>
            <person name="Gellesch M."/>
            <person name="Goldberg J."/>
            <person name="Griggs A."/>
            <person name="Gujja S."/>
            <person name="Heilman E.R."/>
            <person name="Heiman D."/>
            <person name="Hepburn T."/>
            <person name="Howarth C."/>
            <person name="Jen D."/>
            <person name="Larson L."/>
            <person name="Mehta T."/>
            <person name="Neiman D."/>
            <person name="Pearson M."/>
            <person name="Roberts A."/>
            <person name="Saif S."/>
            <person name="Shea T."/>
            <person name="Shenoy N."/>
            <person name="Sisk P."/>
            <person name="Stolte C."/>
            <person name="Sykes S."/>
            <person name="Walk T."/>
            <person name="White J."/>
            <person name="Yandava C."/>
            <person name="Haas B."/>
            <person name="Nusbaum C."/>
            <person name="Birren B."/>
        </authorList>
    </citation>
    <scope>NUCLEOTIDE SEQUENCE</scope>
    <source>
        <strain evidence="9">ATCC 64411</strain>
    </source>
</reference>
<dbReference type="CDD" id="cd12148">
    <property type="entry name" value="fungal_TF_MHR"/>
    <property type="match status" value="1"/>
</dbReference>
<feature type="compositionally biased region" description="Acidic residues" evidence="7">
    <location>
        <begin position="541"/>
        <end position="550"/>
    </location>
</feature>
<evidence type="ECO:0000259" key="8">
    <source>
        <dbReference type="PROSITE" id="PS50048"/>
    </source>
</evidence>
<keyword evidence="3" id="KW-0805">Transcription regulation</keyword>
<dbReference type="eggNOG" id="ENOG502RX2M">
    <property type="taxonomic scope" value="Eukaryota"/>
</dbReference>
<dbReference type="PANTHER" id="PTHR47338:SF27">
    <property type="entry name" value="ZN(II)2CYS6 TRANSCRIPTION FACTOR (EUROFUNG)"/>
    <property type="match status" value="1"/>
</dbReference>
<organism evidence="10 11">
    <name type="scientific">Magnaporthiopsis poae (strain ATCC 64411 / 73-15)</name>
    <name type="common">Kentucky bluegrass fungus</name>
    <name type="synonym">Magnaporthe poae</name>
    <dbReference type="NCBI Taxonomy" id="644358"/>
    <lineage>
        <taxon>Eukaryota</taxon>
        <taxon>Fungi</taxon>
        <taxon>Dikarya</taxon>
        <taxon>Ascomycota</taxon>
        <taxon>Pezizomycotina</taxon>
        <taxon>Sordariomycetes</taxon>
        <taxon>Sordariomycetidae</taxon>
        <taxon>Magnaporthales</taxon>
        <taxon>Magnaporthaceae</taxon>
        <taxon>Magnaporthiopsis</taxon>
    </lineage>
</organism>
<dbReference type="PROSITE" id="PS50048">
    <property type="entry name" value="ZN2_CY6_FUNGAL_2"/>
    <property type="match status" value="1"/>
</dbReference>
<evidence type="ECO:0000256" key="3">
    <source>
        <dbReference type="ARBA" id="ARBA00023015"/>
    </source>
</evidence>
<evidence type="ECO:0000256" key="4">
    <source>
        <dbReference type="ARBA" id="ARBA00023026"/>
    </source>
</evidence>
<evidence type="ECO:0000313" key="9">
    <source>
        <dbReference type="EMBL" id="KLU92410.1"/>
    </source>
</evidence>
<dbReference type="STRING" id="644358.A0A0C4EF21"/>
<evidence type="ECO:0000313" key="11">
    <source>
        <dbReference type="Proteomes" id="UP000011715"/>
    </source>
</evidence>
<dbReference type="SMART" id="SM00906">
    <property type="entry name" value="Fungal_trans"/>
    <property type="match status" value="1"/>
</dbReference>
<dbReference type="GO" id="GO:0000981">
    <property type="term" value="F:DNA-binding transcription factor activity, RNA polymerase II-specific"/>
    <property type="evidence" value="ECO:0007669"/>
    <property type="project" value="InterPro"/>
</dbReference>
<evidence type="ECO:0000313" key="10">
    <source>
        <dbReference type="EnsemblFungi" id="MAPG_11356T0"/>
    </source>
</evidence>
<dbReference type="AlphaFoldDB" id="A0A0C4EF21"/>
<keyword evidence="6" id="KW-0539">Nucleus</keyword>
<evidence type="ECO:0000256" key="7">
    <source>
        <dbReference type="SAM" id="MobiDB-lite"/>
    </source>
</evidence>
<dbReference type="Pfam" id="PF00172">
    <property type="entry name" value="Zn_clus"/>
    <property type="match status" value="1"/>
</dbReference>
<accession>A0A0C4EF21</accession>
<gene>
    <name evidence="9" type="ORF">MAPG_11356</name>
</gene>
<dbReference type="Pfam" id="PF04082">
    <property type="entry name" value="Fungal_trans"/>
    <property type="match status" value="1"/>
</dbReference>
<feature type="region of interest" description="Disordered" evidence="7">
    <location>
        <begin position="383"/>
        <end position="402"/>
    </location>
</feature>
<protein>
    <recommendedName>
        <fullName evidence="8">Zn(2)-C6 fungal-type domain-containing protein</fullName>
    </recommendedName>
</protein>
<dbReference type="VEuPathDB" id="FungiDB:MAPG_11356"/>
<dbReference type="EMBL" id="ADBL01002796">
    <property type="status" value="NOT_ANNOTATED_CDS"/>
    <property type="molecule type" value="Genomic_DNA"/>
</dbReference>
<dbReference type="SUPFAM" id="SSF57701">
    <property type="entry name" value="Zn2/Cys6 DNA-binding domain"/>
    <property type="match status" value="1"/>
</dbReference>
<reference evidence="10" key="5">
    <citation type="submission" date="2015-06" db="UniProtKB">
        <authorList>
            <consortium name="EnsemblFungi"/>
        </authorList>
    </citation>
    <scope>IDENTIFICATION</scope>
    <source>
        <strain evidence="10">ATCC 64411</strain>
    </source>
</reference>
<reference evidence="9" key="3">
    <citation type="submission" date="2011-03" db="EMBL/GenBank/DDBJ databases">
        <title>Annotation of Magnaporthe poae ATCC 64411.</title>
        <authorList>
            <person name="Ma L.-J."/>
            <person name="Dead R."/>
            <person name="Young S.K."/>
            <person name="Zeng Q."/>
            <person name="Gargeya S."/>
            <person name="Fitzgerald M."/>
            <person name="Haas B."/>
            <person name="Abouelleil A."/>
            <person name="Alvarado L."/>
            <person name="Arachchi H.M."/>
            <person name="Berlin A."/>
            <person name="Brown A."/>
            <person name="Chapman S.B."/>
            <person name="Chen Z."/>
            <person name="Dunbar C."/>
            <person name="Freedman E."/>
            <person name="Gearin G."/>
            <person name="Gellesch M."/>
            <person name="Goldberg J."/>
            <person name="Griggs A."/>
            <person name="Gujja S."/>
            <person name="Heiman D."/>
            <person name="Howarth C."/>
            <person name="Larson L."/>
            <person name="Lui A."/>
            <person name="MacDonald P.J.P."/>
            <person name="Mehta T."/>
            <person name="Montmayeur A."/>
            <person name="Murphy C."/>
            <person name="Neiman D."/>
            <person name="Pearson M."/>
            <person name="Priest M."/>
            <person name="Roberts A."/>
            <person name="Saif S."/>
            <person name="Shea T."/>
            <person name="Shenoy N."/>
            <person name="Sisk P."/>
            <person name="Stolte C."/>
            <person name="Sykes S."/>
            <person name="Yandava C."/>
            <person name="Wortman J."/>
            <person name="Nusbaum C."/>
            <person name="Birren B."/>
        </authorList>
    </citation>
    <scope>NUCLEOTIDE SEQUENCE</scope>
    <source>
        <strain evidence="9">ATCC 64411</strain>
    </source>
</reference>
<keyword evidence="11" id="KW-1185">Reference proteome</keyword>
<dbReference type="CDD" id="cd00067">
    <property type="entry name" value="GAL4"/>
    <property type="match status" value="1"/>
</dbReference>
<feature type="compositionally biased region" description="Low complexity" evidence="7">
    <location>
        <begin position="556"/>
        <end position="577"/>
    </location>
</feature>
<sequence length="743" mass="79470">MSESIFVKSGKPARTGTAGLSTTDADLPSSSTPPSKRLACDPCRERKIRCDRQQPACGRCVKVRIGCRYSQRSKPMPSRMDLSRFLVTLNNRLKQAEAQLAMGGGVAENNTQPLGMPWAAGQTVLPPLATGAATAASLSGSSSPPQLSGSSSAIETTVPPWDLSGVVTPEVPPSAGVWGAGGLGAPHDPAAFDFDFAALDPTLPPDAMTNFMSDPGCGGQGGMELDIMCLDMLPTPPAAESSPRATGGAVSEAPVSDLHDHFFDIFHPTMPIINRARLEAELAQTPPAPGVEALSHAIAALGACTVAEHGGRGGRAEFHYERARSLLDECERDGSGTSLASINTLQTCTLLTLYEFKQPNFARSWLTLGRAIRLGKMMGLDQPEDGHSQRNVAASWGLPPTTGEAEERRRTFWALYLLDGFSSLRSNCDPAFDKQVAVPLPGPSDFPKDYHVDEDSSAAATMPSMQQLFSAEIPLETPVSAFVGNTIMIFLYRQYLDHARRPRRKGDDASGAFWDSHYNIEKAITYCRNCLLSHHLGGEIQEQDDDEDGTDSYGRPASSYACSSSSSSSSSRGESPAAGGGGGVSSPASLEPVSLIFRTNLDAVEMSLHEAARLKAEQDDLSPTLAADASAKAMTAAIDVSQALLLSRRLDGKRRETFRQLDRFLIWPLTTAIQTCVRTMGRAACSGRSNRGGSPDERDTSLWLRTLRVLIEGARGIVSHERIAPELLAEAETRIRELGGIVI</sequence>
<dbReference type="InterPro" id="IPR007219">
    <property type="entry name" value="XnlR_reg_dom"/>
</dbReference>
<feature type="region of interest" description="Disordered" evidence="7">
    <location>
        <begin position="135"/>
        <end position="155"/>
    </location>
</feature>
<dbReference type="SMART" id="SM00066">
    <property type="entry name" value="GAL4"/>
    <property type="match status" value="1"/>
</dbReference>
<feature type="compositionally biased region" description="Low complexity" evidence="7">
    <location>
        <begin position="135"/>
        <end position="153"/>
    </location>
</feature>
<dbReference type="OMA" id="EPDGYWH"/>
<dbReference type="InterPro" id="IPR050815">
    <property type="entry name" value="TF_fung"/>
</dbReference>
<feature type="compositionally biased region" description="Polar residues" evidence="7">
    <location>
        <begin position="18"/>
        <end position="34"/>
    </location>
</feature>
<dbReference type="GO" id="GO:0005634">
    <property type="term" value="C:nucleus"/>
    <property type="evidence" value="ECO:0007669"/>
    <property type="project" value="UniProtKB-SubCell"/>
</dbReference>
<dbReference type="InterPro" id="IPR001138">
    <property type="entry name" value="Zn2Cys6_DnaBD"/>
</dbReference>
<dbReference type="EMBL" id="GL876980">
    <property type="protein sequence ID" value="KLU92410.1"/>
    <property type="molecule type" value="Genomic_DNA"/>
</dbReference>
<dbReference type="EnsemblFungi" id="MAPG_11356T0">
    <property type="protein sequence ID" value="MAPG_11356T0"/>
    <property type="gene ID" value="MAPG_11356"/>
</dbReference>
<comment type="subcellular location">
    <subcellularLocation>
        <location evidence="1">Nucleus</location>
    </subcellularLocation>
</comment>
<dbReference type="OrthoDB" id="4356994at2759"/>
<evidence type="ECO:0000256" key="2">
    <source>
        <dbReference type="ARBA" id="ARBA00022723"/>
    </source>
</evidence>